<reference evidence="1 2" key="1">
    <citation type="submission" date="2018-07" db="EMBL/GenBank/DDBJ databases">
        <title>Lottiidibacillus patelloidae gen. nov., sp. nov., isolated from the intestinal tract of a marine limpet and the reclassification of B. taeanensis BH030017T, B. algicola KMM 3737T and B. hwajinpoensis SW-72T as genus Lottiidibacillus.</title>
        <authorList>
            <person name="Liu R."/>
            <person name="Huang Z."/>
        </authorList>
    </citation>
    <scope>NUCLEOTIDE SEQUENCE [LARGE SCALE GENOMIC DNA]</scope>
    <source>
        <strain evidence="1 2">BH030017</strain>
    </source>
</reference>
<dbReference type="GO" id="GO:0046983">
    <property type="term" value="F:protein dimerization activity"/>
    <property type="evidence" value="ECO:0007669"/>
    <property type="project" value="InterPro"/>
</dbReference>
<comment type="caution">
    <text evidence="1">The sequence shown here is derived from an EMBL/GenBank/DDBJ whole genome shotgun (WGS) entry which is preliminary data.</text>
</comment>
<sequence length="58" mass="6746">MKLLQQIENLRTQMINRAGEIGSFIDEEVISLSQQLDELIVKMQQEKQVSQKISRKNS</sequence>
<gene>
    <name evidence="1" type="ORF">DS031_09590</name>
</gene>
<organism evidence="1 2">
    <name type="scientific">Bacillus taeanensis</name>
    <dbReference type="NCBI Taxonomy" id="273032"/>
    <lineage>
        <taxon>Bacteria</taxon>
        <taxon>Bacillati</taxon>
        <taxon>Bacillota</taxon>
        <taxon>Bacilli</taxon>
        <taxon>Bacillales</taxon>
        <taxon>Bacillaceae</taxon>
        <taxon>Bacillus</taxon>
    </lineage>
</organism>
<name>A0A366XX93_9BACI</name>
<dbReference type="Pfam" id="PF09388">
    <property type="entry name" value="SpoOE-like"/>
    <property type="match status" value="1"/>
</dbReference>
<dbReference type="GO" id="GO:0043937">
    <property type="term" value="P:regulation of sporulation"/>
    <property type="evidence" value="ECO:0007669"/>
    <property type="project" value="InterPro"/>
</dbReference>
<dbReference type="Proteomes" id="UP000253314">
    <property type="component" value="Unassembled WGS sequence"/>
</dbReference>
<dbReference type="Gene3D" id="4.10.280.10">
    <property type="entry name" value="Helix-loop-helix DNA-binding domain"/>
    <property type="match status" value="1"/>
</dbReference>
<proteinExistence type="predicted"/>
<dbReference type="RefSeq" id="WP_113805858.1">
    <property type="nucleotide sequence ID" value="NZ_QOCW01000008.1"/>
</dbReference>
<dbReference type="EMBL" id="QOCW01000008">
    <property type="protein sequence ID" value="RBW69775.1"/>
    <property type="molecule type" value="Genomic_DNA"/>
</dbReference>
<dbReference type="SUPFAM" id="SSF140500">
    <property type="entry name" value="BAS1536-like"/>
    <property type="match status" value="1"/>
</dbReference>
<dbReference type="AlphaFoldDB" id="A0A366XX93"/>
<protein>
    <submittedName>
        <fullName evidence="1">Aspartyl-phosphate phosphatase Spo0E family protein</fullName>
    </submittedName>
</protein>
<keyword evidence="2" id="KW-1185">Reference proteome</keyword>
<dbReference type="InterPro" id="IPR018540">
    <property type="entry name" value="Spo0E-like"/>
</dbReference>
<dbReference type="InterPro" id="IPR036638">
    <property type="entry name" value="HLH_DNA-bd_sf"/>
</dbReference>
<evidence type="ECO:0000313" key="2">
    <source>
        <dbReference type="Proteomes" id="UP000253314"/>
    </source>
</evidence>
<dbReference type="OrthoDB" id="1684520at2"/>
<accession>A0A366XX93</accession>
<dbReference type="InterPro" id="IPR037208">
    <property type="entry name" value="Spo0E-like_sf"/>
</dbReference>
<evidence type="ECO:0000313" key="1">
    <source>
        <dbReference type="EMBL" id="RBW69775.1"/>
    </source>
</evidence>